<dbReference type="EMBL" id="SMNA01000003">
    <property type="protein sequence ID" value="TDE95860.1"/>
    <property type="molecule type" value="Genomic_DNA"/>
</dbReference>
<organism evidence="1 2">
    <name type="scientific">Occultella glacieicola</name>
    <dbReference type="NCBI Taxonomy" id="2518684"/>
    <lineage>
        <taxon>Bacteria</taxon>
        <taxon>Bacillati</taxon>
        <taxon>Actinomycetota</taxon>
        <taxon>Actinomycetes</taxon>
        <taxon>Micrococcales</taxon>
        <taxon>Ruaniaceae</taxon>
        <taxon>Occultella</taxon>
    </lineage>
</organism>
<evidence type="ECO:0000313" key="2">
    <source>
        <dbReference type="Proteomes" id="UP000504882"/>
    </source>
</evidence>
<protein>
    <submittedName>
        <fullName evidence="1">Uncharacterized protein</fullName>
    </submittedName>
</protein>
<dbReference type="Proteomes" id="UP000504882">
    <property type="component" value="Unassembled WGS sequence"/>
</dbReference>
<comment type="caution">
    <text evidence="1">The sequence shown here is derived from an EMBL/GenBank/DDBJ whole genome shotgun (WGS) entry which is preliminary data.</text>
</comment>
<proteinExistence type="predicted"/>
<gene>
    <name evidence="1" type="ORF">EXU48_06260</name>
</gene>
<dbReference type="RefSeq" id="WP_133106789.1">
    <property type="nucleotide sequence ID" value="NZ_SMNA01000003.1"/>
</dbReference>
<reference evidence="1 2" key="1">
    <citation type="submission" date="2019-03" db="EMBL/GenBank/DDBJ databases">
        <title>Genomic features of bacteria from cold environments.</title>
        <authorList>
            <person name="Shen L."/>
        </authorList>
    </citation>
    <scope>NUCLEOTIDE SEQUENCE [LARGE SCALE GENOMIC DNA]</scope>
    <source>
        <strain evidence="2">T3246-1</strain>
    </source>
</reference>
<evidence type="ECO:0000313" key="1">
    <source>
        <dbReference type="EMBL" id="TDE95860.1"/>
    </source>
</evidence>
<sequence length="90" mass="8965">MALVGNHCIGLLDPDGTLRLGLFPAGTTVAEVGGTISVTLPDGSSADVGDDVVTGGSLVGEDNLTSALPADLPSDCHTDTAVQIGHIRPE</sequence>
<name>A0ABY2EAH1_9MICO</name>
<keyword evidence="2" id="KW-1185">Reference proteome</keyword>
<accession>A0ABY2EAH1</accession>